<dbReference type="Gene3D" id="3.40.50.2300">
    <property type="match status" value="2"/>
</dbReference>
<feature type="transmembrane region" description="Helical" evidence="13">
    <location>
        <begin position="507"/>
        <end position="526"/>
    </location>
</feature>
<evidence type="ECO:0000259" key="15">
    <source>
        <dbReference type="SMART" id="SM00918"/>
    </source>
</evidence>
<evidence type="ECO:0000256" key="5">
    <source>
        <dbReference type="ARBA" id="ARBA00022989"/>
    </source>
</evidence>
<evidence type="ECO:0000259" key="14">
    <source>
        <dbReference type="SMART" id="SM00079"/>
    </source>
</evidence>
<dbReference type="GO" id="GO:0043226">
    <property type="term" value="C:organelle"/>
    <property type="evidence" value="ECO:0007669"/>
    <property type="project" value="UniProtKB-ARBA"/>
</dbReference>
<reference evidence="16 18" key="2">
    <citation type="journal article" date="2013" name="Nature">
        <title>Insights into bilaterian evolution from three spiralian genomes.</title>
        <authorList>
            <person name="Simakov O."/>
            <person name="Marletaz F."/>
            <person name="Cho S.J."/>
            <person name="Edsinger-Gonzales E."/>
            <person name="Havlak P."/>
            <person name="Hellsten U."/>
            <person name="Kuo D.H."/>
            <person name="Larsson T."/>
            <person name="Lv J."/>
            <person name="Arendt D."/>
            <person name="Savage R."/>
            <person name="Osoegawa K."/>
            <person name="de Jong P."/>
            <person name="Grimwood J."/>
            <person name="Chapman J.A."/>
            <person name="Shapiro H."/>
            <person name="Aerts A."/>
            <person name="Otillar R.P."/>
            <person name="Terry A.Y."/>
            <person name="Boore J.L."/>
            <person name="Grigoriev I.V."/>
            <person name="Lindberg D.R."/>
            <person name="Seaver E.C."/>
            <person name="Weisblat D.A."/>
            <person name="Putnam N.H."/>
            <person name="Rokhsar D.S."/>
        </authorList>
    </citation>
    <scope>NUCLEOTIDE SEQUENCE</scope>
    <source>
        <strain evidence="16 18">I ESC-2004</strain>
    </source>
</reference>
<dbReference type="STRING" id="283909.R7UHN8"/>
<dbReference type="Gene3D" id="3.40.190.10">
    <property type="entry name" value="Periplasmic binding protein-like II"/>
    <property type="match status" value="1"/>
</dbReference>
<dbReference type="OMA" id="HIDRMFR"/>
<feature type="domain" description="Ionotropic glutamate receptor L-glutamate and glycine-binding" evidence="15">
    <location>
        <begin position="361"/>
        <end position="421"/>
    </location>
</feature>
<keyword evidence="3" id="KW-1003">Cell membrane</keyword>
<evidence type="ECO:0000313" key="16">
    <source>
        <dbReference type="EMBL" id="ELU06044.1"/>
    </source>
</evidence>
<dbReference type="PANTHER" id="PTHR42643:SF24">
    <property type="entry name" value="IONOTROPIC RECEPTOR 60A"/>
    <property type="match status" value="1"/>
</dbReference>
<dbReference type="Gene3D" id="1.10.287.70">
    <property type="match status" value="1"/>
</dbReference>
<feature type="transmembrane region" description="Helical" evidence="13">
    <location>
        <begin position="733"/>
        <end position="754"/>
    </location>
</feature>
<dbReference type="InterPro" id="IPR052192">
    <property type="entry name" value="Insect_Ionotropic_Sensory_Rcpt"/>
</dbReference>
<dbReference type="GO" id="GO:0015276">
    <property type="term" value="F:ligand-gated monoatomic ion channel activity"/>
    <property type="evidence" value="ECO:0007669"/>
    <property type="project" value="InterPro"/>
</dbReference>
<keyword evidence="12" id="KW-0407">Ion channel</keyword>
<dbReference type="EMBL" id="AMQN01007607">
    <property type="status" value="NOT_ANNOTATED_CDS"/>
    <property type="molecule type" value="Genomic_DNA"/>
</dbReference>
<evidence type="ECO:0000313" key="17">
    <source>
        <dbReference type="EnsemblMetazoa" id="CapteP188571"/>
    </source>
</evidence>
<keyword evidence="10" id="KW-0325">Glycoprotein</keyword>
<evidence type="ECO:0000256" key="6">
    <source>
        <dbReference type="ARBA" id="ARBA00023054"/>
    </source>
</evidence>
<dbReference type="SMART" id="SM00918">
    <property type="entry name" value="Lig_chan-Glu_bd"/>
    <property type="match status" value="1"/>
</dbReference>
<name>R7UHN8_CAPTE</name>
<sequence length="773" mass="87371">MRFLAPREKHPGVLTDEGSEDAQLLEAMDNLLSHSPFNVSVHFVTITDNSFRLYLDVCSAASKGVATFISLASCDLQYTLQSLSMDIRIPLIQVNSDCPDNIQLDSNVDYLHRYPAAPVDLEVVLLGILDELGWSDLVLITDEIQDENLLNSINSACRKGNVTAQHFKITDDSRRSDVTSVLDFVAEEVSKEQFLVACGFPCIKELFRQANSYSYDGRIENHALFTFETSYVLIVMNDSMIYDITMEARDIDNVLLINPAQRNISHYHAMKALGHVVNTLLAINDSYTRFEIQLNTSSCNSCPIYEVNSLQWGPGRERKLELVAEWQEYKGMAKIQETLMVNKLRGFNGRTFRIGTNLWNPFVLENHTSASVQGYGGLSIELLKELSNNLNFSFTLHFPEDNGWGSYVNGSWTGLVGMLVNKEVDMVVASLSRTPAREMVVDFTAPYYLDHCTVLVKYPDLEDKKWKLFINPFRWQVWLVLAGVIPFSGLILWTLSRYSPYYSKEQAFAGLGLLDNAVFYTFGAFFTQGGCHLPDAQSGRFFTGFYWMACIVIVATYGGNLIAFLTVSKDVLPFDFFEEMVNQDEYKYGILNGTALTDYIDMASDSTMKQLKRNLDSMAKEDSTIYSKNHSTHITRVLKGGYGYIGDMTSFEVEMSNACDIDMIRETISPYEYSVALWENSAYRPLVNDEVSMIKESGLVKKWKADWWPRQSFCSRGLVTEAKAVSMDDVQGAYYLMAILLVVSFVALVAEGFWQKHNMNHKVNEAPGKESSI</sequence>
<keyword evidence="8 13" id="KW-0472">Membrane</keyword>
<gene>
    <name evidence="16" type="ORF">CAPTEDRAFT_188571</name>
</gene>
<evidence type="ECO:0000256" key="2">
    <source>
        <dbReference type="ARBA" id="ARBA00022448"/>
    </source>
</evidence>
<keyword evidence="18" id="KW-1185">Reference proteome</keyword>
<dbReference type="OrthoDB" id="9997229at2759"/>
<dbReference type="PANTHER" id="PTHR42643">
    <property type="entry name" value="IONOTROPIC RECEPTOR 20A-RELATED"/>
    <property type="match status" value="1"/>
</dbReference>
<keyword evidence="5 13" id="KW-1133">Transmembrane helix</keyword>
<evidence type="ECO:0000256" key="8">
    <source>
        <dbReference type="ARBA" id="ARBA00023136"/>
    </source>
</evidence>
<evidence type="ECO:0000256" key="1">
    <source>
        <dbReference type="ARBA" id="ARBA00004651"/>
    </source>
</evidence>
<dbReference type="GO" id="GO:0005886">
    <property type="term" value="C:plasma membrane"/>
    <property type="evidence" value="ECO:0007669"/>
    <property type="project" value="UniProtKB-SubCell"/>
</dbReference>
<evidence type="ECO:0000256" key="4">
    <source>
        <dbReference type="ARBA" id="ARBA00022692"/>
    </source>
</evidence>
<dbReference type="AlphaFoldDB" id="R7UHN8"/>
<feature type="transmembrane region" description="Helical" evidence="13">
    <location>
        <begin position="475"/>
        <end position="495"/>
    </location>
</feature>
<dbReference type="SUPFAM" id="SSF53822">
    <property type="entry name" value="Periplasmic binding protein-like I"/>
    <property type="match status" value="1"/>
</dbReference>
<dbReference type="Pfam" id="PF00060">
    <property type="entry name" value="Lig_chan"/>
    <property type="match status" value="1"/>
</dbReference>
<keyword evidence="6" id="KW-0175">Coiled coil</keyword>
<keyword evidence="7" id="KW-0406">Ion transport</keyword>
<reference evidence="17" key="3">
    <citation type="submission" date="2015-06" db="UniProtKB">
        <authorList>
            <consortium name="EnsemblMetazoa"/>
        </authorList>
    </citation>
    <scope>IDENTIFICATION</scope>
</reference>
<evidence type="ECO:0000256" key="13">
    <source>
        <dbReference type="SAM" id="Phobius"/>
    </source>
</evidence>
<dbReference type="EMBL" id="KB300985">
    <property type="protein sequence ID" value="ELU06044.1"/>
    <property type="molecule type" value="Genomic_DNA"/>
</dbReference>
<keyword evidence="9" id="KW-0675">Receptor</keyword>
<dbReference type="SMART" id="SM00079">
    <property type="entry name" value="PBPe"/>
    <property type="match status" value="1"/>
</dbReference>
<dbReference type="FunFam" id="3.40.190.10:FF:000078">
    <property type="entry name" value="glutamate receptor ionotropic, NMDA 3B"/>
    <property type="match status" value="1"/>
</dbReference>
<keyword evidence="11" id="KW-1071">Ligand-gated ion channel</keyword>
<dbReference type="Proteomes" id="UP000014760">
    <property type="component" value="Unassembled WGS sequence"/>
</dbReference>
<comment type="subcellular location">
    <subcellularLocation>
        <location evidence="1">Cell membrane</location>
        <topology evidence="1">Multi-pass membrane protein</topology>
    </subcellularLocation>
</comment>
<accession>R7UHN8</accession>
<evidence type="ECO:0000313" key="18">
    <source>
        <dbReference type="Proteomes" id="UP000014760"/>
    </source>
</evidence>
<dbReference type="HOGENOM" id="CLU_007257_10_0_1"/>
<keyword evidence="4 13" id="KW-0812">Transmembrane</keyword>
<reference evidence="18" key="1">
    <citation type="submission" date="2012-12" db="EMBL/GenBank/DDBJ databases">
        <authorList>
            <person name="Hellsten U."/>
            <person name="Grimwood J."/>
            <person name="Chapman J.A."/>
            <person name="Shapiro H."/>
            <person name="Aerts A."/>
            <person name="Otillar R.P."/>
            <person name="Terry A.Y."/>
            <person name="Boore J.L."/>
            <person name="Simakov O."/>
            <person name="Marletaz F."/>
            <person name="Cho S.-J."/>
            <person name="Edsinger-Gonzales E."/>
            <person name="Havlak P."/>
            <person name="Kuo D.-H."/>
            <person name="Larsson T."/>
            <person name="Lv J."/>
            <person name="Arendt D."/>
            <person name="Savage R."/>
            <person name="Osoegawa K."/>
            <person name="de Jong P."/>
            <person name="Lindberg D.R."/>
            <person name="Seaver E.C."/>
            <person name="Weisblat D.A."/>
            <person name="Putnam N.H."/>
            <person name="Grigoriev I.V."/>
            <person name="Rokhsar D.S."/>
        </authorList>
    </citation>
    <scope>NUCLEOTIDE SEQUENCE</scope>
    <source>
        <strain evidence="18">I ESC-2004</strain>
    </source>
</reference>
<proteinExistence type="predicted"/>
<dbReference type="InterPro" id="IPR019594">
    <property type="entry name" value="Glu/Gly-bd"/>
</dbReference>
<evidence type="ECO:0000256" key="9">
    <source>
        <dbReference type="ARBA" id="ARBA00023170"/>
    </source>
</evidence>
<dbReference type="SUPFAM" id="SSF53850">
    <property type="entry name" value="Periplasmic binding protein-like II"/>
    <property type="match status" value="1"/>
</dbReference>
<feature type="transmembrane region" description="Helical" evidence="13">
    <location>
        <begin position="546"/>
        <end position="567"/>
    </location>
</feature>
<dbReference type="InterPro" id="IPR028082">
    <property type="entry name" value="Peripla_BP_I"/>
</dbReference>
<feature type="domain" description="Ionotropic glutamate receptor C-terminal" evidence="14">
    <location>
        <begin position="351"/>
        <end position="710"/>
    </location>
</feature>
<evidence type="ECO:0008006" key="19">
    <source>
        <dbReference type="Google" id="ProtNLM"/>
    </source>
</evidence>
<organism evidence="16">
    <name type="scientific">Capitella teleta</name>
    <name type="common">Polychaete worm</name>
    <dbReference type="NCBI Taxonomy" id="283909"/>
    <lineage>
        <taxon>Eukaryota</taxon>
        <taxon>Metazoa</taxon>
        <taxon>Spiralia</taxon>
        <taxon>Lophotrochozoa</taxon>
        <taxon>Annelida</taxon>
        <taxon>Polychaeta</taxon>
        <taxon>Sedentaria</taxon>
        <taxon>Scolecida</taxon>
        <taxon>Capitellidae</taxon>
        <taxon>Capitella</taxon>
    </lineage>
</organism>
<dbReference type="InterPro" id="IPR001320">
    <property type="entry name" value="Iontro_rcpt_C"/>
</dbReference>
<evidence type="ECO:0000256" key="12">
    <source>
        <dbReference type="ARBA" id="ARBA00023303"/>
    </source>
</evidence>
<evidence type="ECO:0000256" key="10">
    <source>
        <dbReference type="ARBA" id="ARBA00023180"/>
    </source>
</evidence>
<dbReference type="GO" id="GO:0050906">
    <property type="term" value="P:detection of stimulus involved in sensory perception"/>
    <property type="evidence" value="ECO:0007669"/>
    <property type="project" value="UniProtKB-ARBA"/>
</dbReference>
<dbReference type="Pfam" id="PF10613">
    <property type="entry name" value="Lig_chan-Glu_bd"/>
    <property type="match status" value="1"/>
</dbReference>
<dbReference type="EnsemblMetazoa" id="CapteT188571">
    <property type="protein sequence ID" value="CapteP188571"/>
    <property type="gene ID" value="CapteG188571"/>
</dbReference>
<protein>
    <recommendedName>
        <fullName evidence="19">Ionotropic glutamate receptor L-glutamate and glycine-binding domain-containing protein</fullName>
    </recommendedName>
</protein>
<evidence type="ECO:0000256" key="11">
    <source>
        <dbReference type="ARBA" id="ARBA00023286"/>
    </source>
</evidence>
<keyword evidence="2" id="KW-0813">Transport</keyword>
<evidence type="ECO:0000256" key="7">
    <source>
        <dbReference type="ARBA" id="ARBA00023065"/>
    </source>
</evidence>
<evidence type="ECO:0000256" key="3">
    <source>
        <dbReference type="ARBA" id="ARBA00022475"/>
    </source>
</evidence>